<evidence type="ECO:0000256" key="1">
    <source>
        <dbReference type="ARBA" id="ARBA00000085"/>
    </source>
</evidence>
<dbReference type="PROSITE" id="PS50113">
    <property type="entry name" value="PAC"/>
    <property type="match status" value="1"/>
</dbReference>
<dbReference type="PANTHER" id="PTHR24421">
    <property type="entry name" value="NITRATE/NITRITE SENSOR PROTEIN NARX-RELATED"/>
    <property type="match status" value="1"/>
</dbReference>
<name>A0ABX1NG53_9RHOO</name>
<evidence type="ECO:0000256" key="9">
    <source>
        <dbReference type="SAM" id="Coils"/>
    </source>
</evidence>
<dbReference type="NCBIfam" id="TIGR00229">
    <property type="entry name" value="sensory_box"/>
    <property type="match status" value="2"/>
</dbReference>
<dbReference type="PROSITE" id="PS50109">
    <property type="entry name" value="HIS_KIN"/>
    <property type="match status" value="1"/>
</dbReference>
<comment type="catalytic activity">
    <reaction evidence="1">
        <text>ATP + protein L-histidine = ADP + protein N-phospho-L-histidine.</text>
        <dbReference type="EC" id="2.7.13.3"/>
    </reaction>
</comment>
<dbReference type="RefSeq" id="WP_169141016.1">
    <property type="nucleotide sequence ID" value="NZ_WTVS01000024.1"/>
</dbReference>
<feature type="coiled-coil region" evidence="9">
    <location>
        <begin position="36"/>
        <end position="66"/>
    </location>
</feature>
<evidence type="ECO:0000313" key="15">
    <source>
        <dbReference type="Proteomes" id="UP000634522"/>
    </source>
</evidence>
<dbReference type="EC" id="2.7.13.3" evidence="2"/>
<keyword evidence="9" id="KW-0175">Coiled coil</keyword>
<evidence type="ECO:0000256" key="2">
    <source>
        <dbReference type="ARBA" id="ARBA00012438"/>
    </source>
</evidence>
<evidence type="ECO:0000259" key="13">
    <source>
        <dbReference type="PROSITE" id="PS50113"/>
    </source>
</evidence>
<dbReference type="CDD" id="cd00130">
    <property type="entry name" value="PAS"/>
    <property type="match status" value="2"/>
</dbReference>
<dbReference type="InterPro" id="IPR013656">
    <property type="entry name" value="PAS_4"/>
</dbReference>
<dbReference type="Pfam" id="PF02518">
    <property type="entry name" value="HATPase_c"/>
    <property type="match status" value="1"/>
</dbReference>
<keyword evidence="7" id="KW-0067">ATP-binding</keyword>
<dbReference type="EMBL" id="WTVS01000024">
    <property type="protein sequence ID" value="NMF98257.1"/>
    <property type="molecule type" value="Genomic_DNA"/>
</dbReference>
<dbReference type="Gene3D" id="3.30.565.10">
    <property type="entry name" value="Histidine kinase-like ATPase, C-terminal domain"/>
    <property type="match status" value="1"/>
</dbReference>
<keyword evidence="6" id="KW-0418">Kinase</keyword>
<keyword evidence="15" id="KW-1185">Reference proteome</keyword>
<evidence type="ECO:0000256" key="4">
    <source>
        <dbReference type="ARBA" id="ARBA00022679"/>
    </source>
</evidence>
<proteinExistence type="predicted"/>
<dbReference type="InterPro" id="IPR003594">
    <property type="entry name" value="HATPase_dom"/>
</dbReference>
<evidence type="ECO:0000256" key="10">
    <source>
        <dbReference type="SAM" id="MobiDB-lite"/>
    </source>
</evidence>
<dbReference type="Pfam" id="PF07730">
    <property type="entry name" value="HisKA_3"/>
    <property type="match status" value="1"/>
</dbReference>
<keyword evidence="3" id="KW-0597">Phosphoprotein</keyword>
<sequence length="690" mass="77364">MSTLQDDGVQSVRRAATQPEGTSAADAPHPLPDELLHELRVHQVELERQNAALRNAQLSLEEARDRYVDLFEFAPVGYLTLTRQGTIDEINLTATKLLGAERKQVLGRRFAHFVLPEDRDRWHVYLADVARHSDSRDCELHLLRRGKTRFHGRVDGIGVTSNAGEVAVRITLTDISEQKRMEALNESELRLRMAMQAMSGGIYDWDRRTGSLYWSSDLPQVCGIASGDFRPDRRWWRQHVHPEDLRRIRPAIVSALRTRTNQFQVEYRVRHEDGHWGYVADRGHLVRDAAGRVVRLVGAVTDVTARKHAEAALLRLNDMLEEKVVERTAEVEARSQALAEAERFARATIDSLSSSLCVLDEHGGIIATNRTWREWTIDAGDCEARSGGCPDCLAMPFRMPCWSPETTSGVHHAIQDLLAGKRQTFSLEYECRTPATSRWFEMHVTRFPGDGPVRLVVTHDEISERKRAAEDQKRTAERIKQLGLHLETLREQQSAMIARELHDELGATLTMLKLGLAIAAEEVASSEPLRTKLAGLLEQADAALRVVKRVSSSLRPATLDTLGLIATIRWYVTQFSRNTGIATVLRLPEYVRLSQLGNTAVFRIIQEGLTNVAKHSGASKVTINVRKHDGALIVKLVDNGSGIAESDLQRPDSFGLMGMRERAEHLGGTLSIGRRPDKGTQLMLRIPLDS</sequence>
<keyword evidence="5" id="KW-0547">Nucleotide-binding</keyword>
<dbReference type="Proteomes" id="UP000634522">
    <property type="component" value="Unassembled WGS sequence"/>
</dbReference>
<feature type="domain" description="PAC" evidence="13">
    <location>
        <begin position="263"/>
        <end position="315"/>
    </location>
</feature>
<comment type="caution">
    <text evidence="14">The sequence shown here is derived from an EMBL/GenBank/DDBJ whole genome shotgun (WGS) entry which is preliminary data.</text>
</comment>
<dbReference type="SMART" id="SM00091">
    <property type="entry name" value="PAS"/>
    <property type="match status" value="3"/>
</dbReference>
<evidence type="ECO:0000256" key="8">
    <source>
        <dbReference type="ARBA" id="ARBA00023012"/>
    </source>
</evidence>
<feature type="domain" description="PAS" evidence="12">
    <location>
        <begin position="187"/>
        <end position="259"/>
    </location>
</feature>
<dbReference type="InterPro" id="IPR036890">
    <property type="entry name" value="HATPase_C_sf"/>
</dbReference>
<dbReference type="Gene3D" id="3.30.450.20">
    <property type="entry name" value="PAS domain"/>
    <property type="match status" value="3"/>
</dbReference>
<dbReference type="Pfam" id="PF13426">
    <property type="entry name" value="PAS_9"/>
    <property type="match status" value="1"/>
</dbReference>
<reference evidence="14 15" key="1">
    <citation type="submission" date="2019-12" db="EMBL/GenBank/DDBJ databases">
        <title>Comparative genomics gives insights into the taxonomy of the Azoarcus-Aromatoleum group and reveals separate origins of nif in the plant-associated Azoarcus and non-plant-associated Aromatoleum sub-groups.</title>
        <authorList>
            <person name="Lafos M."/>
            <person name="Maluk M."/>
            <person name="Batista M."/>
            <person name="Junghare M."/>
            <person name="Carmona M."/>
            <person name="Faoro H."/>
            <person name="Cruz L.M."/>
            <person name="Battistoni F."/>
            <person name="De Souza E."/>
            <person name="Pedrosa F."/>
            <person name="Chen W.-M."/>
            <person name="Poole P.S."/>
            <person name="Dixon R.A."/>
            <person name="James E.K."/>
        </authorList>
    </citation>
    <scope>NUCLEOTIDE SEQUENCE [LARGE SCALE GENOMIC DNA]</scope>
    <source>
        <strain evidence="14 15">T</strain>
    </source>
</reference>
<keyword evidence="8" id="KW-0902">Two-component regulatory system</keyword>
<dbReference type="InterPro" id="IPR035965">
    <property type="entry name" value="PAS-like_dom_sf"/>
</dbReference>
<evidence type="ECO:0000256" key="5">
    <source>
        <dbReference type="ARBA" id="ARBA00022741"/>
    </source>
</evidence>
<dbReference type="InterPro" id="IPR005467">
    <property type="entry name" value="His_kinase_dom"/>
</dbReference>
<dbReference type="SUPFAM" id="SSF55874">
    <property type="entry name" value="ATPase domain of HSP90 chaperone/DNA topoisomerase II/histidine kinase"/>
    <property type="match status" value="1"/>
</dbReference>
<feature type="domain" description="PAS" evidence="12">
    <location>
        <begin position="63"/>
        <end position="133"/>
    </location>
</feature>
<evidence type="ECO:0000259" key="12">
    <source>
        <dbReference type="PROSITE" id="PS50112"/>
    </source>
</evidence>
<dbReference type="InterPro" id="IPR000700">
    <property type="entry name" value="PAS-assoc_C"/>
</dbReference>
<evidence type="ECO:0000256" key="3">
    <source>
        <dbReference type="ARBA" id="ARBA00022553"/>
    </source>
</evidence>
<keyword evidence="4" id="KW-0808">Transferase</keyword>
<dbReference type="InterPro" id="IPR000014">
    <property type="entry name" value="PAS"/>
</dbReference>
<dbReference type="CDD" id="cd16917">
    <property type="entry name" value="HATPase_UhpB-NarQ-NarX-like"/>
    <property type="match status" value="1"/>
</dbReference>
<feature type="domain" description="Histidine kinase" evidence="11">
    <location>
        <begin position="496"/>
        <end position="690"/>
    </location>
</feature>
<dbReference type="SMART" id="SM00086">
    <property type="entry name" value="PAC"/>
    <property type="match status" value="3"/>
</dbReference>
<evidence type="ECO:0000256" key="6">
    <source>
        <dbReference type="ARBA" id="ARBA00022777"/>
    </source>
</evidence>
<dbReference type="InterPro" id="IPR013655">
    <property type="entry name" value="PAS_fold_3"/>
</dbReference>
<accession>A0ABX1NG53</accession>
<dbReference type="Gene3D" id="1.20.5.1930">
    <property type="match status" value="1"/>
</dbReference>
<gene>
    <name evidence="14" type="ORF">GPA27_12765</name>
</gene>
<evidence type="ECO:0000259" key="11">
    <source>
        <dbReference type="PROSITE" id="PS50109"/>
    </source>
</evidence>
<organism evidence="14 15">
    <name type="scientific">Aromatoleum toluolicum</name>
    <dbReference type="NCBI Taxonomy" id="90060"/>
    <lineage>
        <taxon>Bacteria</taxon>
        <taxon>Pseudomonadati</taxon>
        <taxon>Pseudomonadota</taxon>
        <taxon>Betaproteobacteria</taxon>
        <taxon>Rhodocyclales</taxon>
        <taxon>Rhodocyclaceae</taxon>
        <taxon>Aromatoleum</taxon>
    </lineage>
</organism>
<dbReference type="SMART" id="SM00387">
    <property type="entry name" value="HATPase_c"/>
    <property type="match status" value="1"/>
</dbReference>
<dbReference type="PROSITE" id="PS50112">
    <property type="entry name" value="PAS"/>
    <property type="match status" value="2"/>
</dbReference>
<protein>
    <recommendedName>
        <fullName evidence="2">histidine kinase</fullName>
        <ecNumber evidence="2">2.7.13.3</ecNumber>
    </recommendedName>
</protein>
<dbReference type="PANTHER" id="PTHR24421:SF10">
    <property type="entry name" value="NITRATE_NITRITE SENSOR PROTEIN NARQ"/>
    <property type="match status" value="1"/>
</dbReference>
<dbReference type="InterPro" id="IPR011712">
    <property type="entry name" value="Sig_transdc_His_kin_sub3_dim/P"/>
</dbReference>
<dbReference type="InterPro" id="IPR001610">
    <property type="entry name" value="PAC"/>
</dbReference>
<evidence type="ECO:0000313" key="14">
    <source>
        <dbReference type="EMBL" id="NMF98257.1"/>
    </source>
</evidence>
<dbReference type="SUPFAM" id="SSF55785">
    <property type="entry name" value="PYP-like sensor domain (PAS domain)"/>
    <property type="match status" value="3"/>
</dbReference>
<dbReference type="Pfam" id="PF08448">
    <property type="entry name" value="PAS_4"/>
    <property type="match status" value="1"/>
</dbReference>
<evidence type="ECO:0000256" key="7">
    <source>
        <dbReference type="ARBA" id="ARBA00022840"/>
    </source>
</evidence>
<dbReference type="Pfam" id="PF08447">
    <property type="entry name" value="PAS_3"/>
    <property type="match status" value="1"/>
</dbReference>
<feature type="region of interest" description="Disordered" evidence="10">
    <location>
        <begin position="1"/>
        <end position="30"/>
    </location>
</feature>
<dbReference type="InterPro" id="IPR050482">
    <property type="entry name" value="Sensor_HK_TwoCompSys"/>
</dbReference>